<accession>A0AAN9RDU9</accession>
<evidence type="ECO:0000313" key="1">
    <source>
        <dbReference type="EMBL" id="KAK7368871.1"/>
    </source>
</evidence>
<gene>
    <name evidence="1" type="ORF">VNO80_10903</name>
</gene>
<keyword evidence="2" id="KW-1185">Reference proteome</keyword>
<reference evidence="1 2" key="1">
    <citation type="submission" date="2024-01" db="EMBL/GenBank/DDBJ databases">
        <title>The genomes of 5 underutilized Papilionoideae crops provide insights into root nodulation and disease resistanc.</title>
        <authorList>
            <person name="Jiang F."/>
        </authorList>
    </citation>
    <scope>NUCLEOTIDE SEQUENCE [LARGE SCALE GENOMIC DNA]</scope>
    <source>
        <strain evidence="1">JINMINGXINNONG_FW02</strain>
        <tissue evidence="1">Leaves</tissue>
    </source>
</reference>
<sequence>MRATATQVCLEEAEGLKLREHRHTERSFPKKISGSPINLFEDVKEKSVRSKEREASTLGRRGGAVLEEKEEDGTFVVEKSAGVVKKKVRDFFKERFSREGWQPDDFPDALADLYPNQKVLHPSVACIYRK</sequence>
<organism evidence="1 2">
    <name type="scientific">Phaseolus coccineus</name>
    <name type="common">Scarlet runner bean</name>
    <name type="synonym">Phaseolus multiflorus</name>
    <dbReference type="NCBI Taxonomy" id="3886"/>
    <lineage>
        <taxon>Eukaryota</taxon>
        <taxon>Viridiplantae</taxon>
        <taxon>Streptophyta</taxon>
        <taxon>Embryophyta</taxon>
        <taxon>Tracheophyta</taxon>
        <taxon>Spermatophyta</taxon>
        <taxon>Magnoliopsida</taxon>
        <taxon>eudicotyledons</taxon>
        <taxon>Gunneridae</taxon>
        <taxon>Pentapetalae</taxon>
        <taxon>rosids</taxon>
        <taxon>fabids</taxon>
        <taxon>Fabales</taxon>
        <taxon>Fabaceae</taxon>
        <taxon>Papilionoideae</taxon>
        <taxon>50 kb inversion clade</taxon>
        <taxon>NPAAA clade</taxon>
        <taxon>indigoferoid/millettioid clade</taxon>
        <taxon>Phaseoleae</taxon>
        <taxon>Phaseolus</taxon>
    </lineage>
</organism>
<dbReference type="Proteomes" id="UP001374584">
    <property type="component" value="Unassembled WGS sequence"/>
</dbReference>
<name>A0AAN9RDU9_PHACN</name>
<dbReference type="AlphaFoldDB" id="A0AAN9RDU9"/>
<evidence type="ECO:0000313" key="2">
    <source>
        <dbReference type="Proteomes" id="UP001374584"/>
    </source>
</evidence>
<comment type="caution">
    <text evidence="1">The sequence shown here is derived from an EMBL/GenBank/DDBJ whole genome shotgun (WGS) entry which is preliminary data.</text>
</comment>
<protein>
    <submittedName>
        <fullName evidence="1">Uncharacterized protein</fullName>
    </submittedName>
</protein>
<proteinExistence type="predicted"/>
<dbReference type="EMBL" id="JAYMYR010000004">
    <property type="protein sequence ID" value="KAK7368871.1"/>
    <property type="molecule type" value="Genomic_DNA"/>
</dbReference>